<dbReference type="Proteomes" id="UP000830375">
    <property type="component" value="Unassembled WGS sequence"/>
</dbReference>
<comment type="caution">
    <text evidence="3">The sequence shown here is derived from an EMBL/GenBank/DDBJ whole genome shotgun (WGS) entry which is preliminary data.</text>
</comment>
<dbReference type="PROSITE" id="PS50157">
    <property type="entry name" value="ZINC_FINGER_C2H2_2"/>
    <property type="match status" value="1"/>
</dbReference>
<reference evidence="3 4" key="1">
    <citation type="submission" date="2022-01" db="EMBL/GenBank/DDBJ databases">
        <title>A high-quality chromosome-level genome assembly of rohu carp, Labeo rohita.</title>
        <authorList>
            <person name="Arick M.A. II"/>
            <person name="Hsu C.-Y."/>
            <person name="Magbanua Z."/>
            <person name="Pechanova O."/>
            <person name="Grover C."/>
            <person name="Miller E."/>
            <person name="Thrash A."/>
            <person name="Ezzel L."/>
            <person name="Alam S."/>
            <person name="Benzie J."/>
            <person name="Hamilton M."/>
            <person name="Karsi A."/>
            <person name="Lawrence M.L."/>
            <person name="Peterson D.G."/>
        </authorList>
    </citation>
    <scope>NUCLEOTIDE SEQUENCE [LARGE SCALE GENOMIC DNA]</scope>
    <source>
        <strain evidence="4">BAU-BD-2019</strain>
        <tissue evidence="3">Blood</tissue>
    </source>
</reference>
<evidence type="ECO:0000313" key="3">
    <source>
        <dbReference type="EMBL" id="KAI2648642.1"/>
    </source>
</evidence>
<keyword evidence="4" id="KW-1185">Reference proteome</keyword>
<sequence length="184" mass="21296">MWLCRDYGSSQASRSKLLKHFRLVHGHYGRKHKYPCAYSNCPCTFKTWNALRSHLSTSHGSEQLPQNSSQTTCMMMSCQKLISSLMEFSRITTIPLVSKFMGQLDHFSSQLLKNFKKKGGVAAQKITDILSVLDQHECILKALVVYLNEDPSNIVKYMVSYLQLLFFFKKLFIFFSKTSSYFYL</sequence>
<evidence type="ECO:0000256" key="1">
    <source>
        <dbReference type="PROSITE-ProRule" id="PRU00042"/>
    </source>
</evidence>
<dbReference type="EMBL" id="JACTAM010000025">
    <property type="protein sequence ID" value="KAI2648642.1"/>
    <property type="molecule type" value="Genomic_DNA"/>
</dbReference>
<feature type="domain" description="C2H2-type" evidence="2">
    <location>
        <begin position="34"/>
        <end position="64"/>
    </location>
</feature>
<dbReference type="PROSITE" id="PS00028">
    <property type="entry name" value="ZINC_FINGER_C2H2_1"/>
    <property type="match status" value="1"/>
</dbReference>
<dbReference type="Gene3D" id="3.30.160.60">
    <property type="entry name" value="Classic Zinc Finger"/>
    <property type="match status" value="1"/>
</dbReference>
<evidence type="ECO:0000259" key="2">
    <source>
        <dbReference type="PROSITE" id="PS50157"/>
    </source>
</evidence>
<keyword evidence="1" id="KW-0862">Zinc</keyword>
<accession>A0ABQ8LFE8</accession>
<protein>
    <submittedName>
        <fullName evidence="3">Zinc finger protein 526</fullName>
    </submittedName>
</protein>
<dbReference type="InterPro" id="IPR013087">
    <property type="entry name" value="Znf_C2H2_type"/>
</dbReference>
<name>A0ABQ8LFE8_LABRO</name>
<gene>
    <name evidence="3" type="ORF">H4Q32_018797</name>
</gene>
<evidence type="ECO:0000313" key="4">
    <source>
        <dbReference type="Proteomes" id="UP000830375"/>
    </source>
</evidence>
<organism evidence="3 4">
    <name type="scientific">Labeo rohita</name>
    <name type="common">Indian major carp</name>
    <name type="synonym">Cyprinus rohita</name>
    <dbReference type="NCBI Taxonomy" id="84645"/>
    <lineage>
        <taxon>Eukaryota</taxon>
        <taxon>Metazoa</taxon>
        <taxon>Chordata</taxon>
        <taxon>Craniata</taxon>
        <taxon>Vertebrata</taxon>
        <taxon>Euteleostomi</taxon>
        <taxon>Actinopterygii</taxon>
        <taxon>Neopterygii</taxon>
        <taxon>Teleostei</taxon>
        <taxon>Ostariophysi</taxon>
        <taxon>Cypriniformes</taxon>
        <taxon>Cyprinidae</taxon>
        <taxon>Labeoninae</taxon>
        <taxon>Labeonini</taxon>
        <taxon>Labeo</taxon>
    </lineage>
</organism>
<keyword evidence="1" id="KW-0479">Metal-binding</keyword>
<proteinExistence type="predicted"/>
<keyword evidence="1" id="KW-0863">Zinc-finger</keyword>